<accession>X1BJD1</accession>
<evidence type="ECO:0000313" key="1">
    <source>
        <dbReference type="EMBL" id="GAG84203.1"/>
    </source>
</evidence>
<organism evidence="1">
    <name type="scientific">marine sediment metagenome</name>
    <dbReference type="NCBI Taxonomy" id="412755"/>
    <lineage>
        <taxon>unclassified sequences</taxon>
        <taxon>metagenomes</taxon>
        <taxon>ecological metagenomes</taxon>
    </lineage>
</organism>
<dbReference type="AlphaFoldDB" id="X1BJD1"/>
<protein>
    <submittedName>
        <fullName evidence="1">Uncharacterized protein</fullName>
    </submittedName>
</protein>
<gene>
    <name evidence="1" type="ORF">S01H4_26355</name>
</gene>
<comment type="caution">
    <text evidence="1">The sequence shown here is derived from an EMBL/GenBank/DDBJ whole genome shotgun (WGS) entry which is preliminary data.</text>
</comment>
<dbReference type="EMBL" id="BART01012697">
    <property type="protein sequence ID" value="GAG84203.1"/>
    <property type="molecule type" value="Genomic_DNA"/>
</dbReference>
<name>X1BJD1_9ZZZZ</name>
<sequence>MQKLEKLYKETEGQLDKENLKTILNWKKKKDSYKKDYFVYKVRDKEIKI</sequence>
<feature type="non-terminal residue" evidence="1">
    <location>
        <position position="49"/>
    </location>
</feature>
<proteinExistence type="predicted"/>
<reference evidence="1" key="1">
    <citation type="journal article" date="2014" name="Front. Microbiol.">
        <title>High frequency of phylogenetically diverse reductive dehalogenase-homologous genes in deep subseafloor sedimentary metagenomes.</title>
        <authorList>
            <person name="Kawai M."/>
            <person name="Futagami T."/>
            <person name="Toyoda A."/>
            <person name="Takaki Y."/>
            <person name="Nishi S."/>
            <person name="Hori S."/>
            <person name="Arai W."/>
            <person name="Tsubouchi T."/>
            <person name="Morono Y."/>
            <person name="Uchiyama I."/>
            <person name="Ito T."/>
            <person name="Fujiyama A."/>
            <person name="Inagaki F."/>
            <person name="Takami H."/>
        </authorList>
    </citation>
    <scope>NUCLEOTIDE SEQUENCE</scope>
    <source>
        <strain evidence="1">Expedition CK06-06</strain>
    </source>
</reference>